<dbReference type="InterPro" id="IPR050640">
    <property type="entry name" value="Bact_2-comp_sensor_kinase"/>
</dbReference>
<feature type="transmembrane region" description="Helical" evidence="1">
    <location>
        <begin position="118"/>
        <end position="138"/>
    </location>
</feature>
<gene>
    <name evidence="3" type="ORF">I5907_10415</name>
</gene>
<name>A0A931E2Z4_9BACT</name>
<sequence length="382" mass="44231">MEFDNDRIIRHKNKIEVFYWVLAALLYPLVNIFTLFTNNFTAAIFVALAAVIVLPLYITCSVWVLPVFLQKRKVWLLLSGVAIFIAAHLLLMLLYYFFRQVQTDESQSDYFIYATSTFLRESLWIIINLALAAGIFLLRKTMTEKDVAAALRKENNFYKLRYLRAQLNPHFLFNALNSIYSLSLQKSDNAPGAVIRLADVMRYLIYECNEEHIPLSKEIDFIKNYIEIEKIRFNADVKFTVEGGTEGILIEPFLFISFIENGFKHAMNNPEIKPFIYITIKVREEEIVLNVINNTDIDLETQAKRINGKGISGSKSLLELLYPSAYKLNIIQTNKDERQESKVRLKNAKERLESFYPDAHTLDVILKNNVFTVSLIIKRKAA</sequence>
<keyword evidence="1" id="KW-1133">Transmembrane helix</keyword>
<evidence type="ECO:0000256" key="1">
    <source>
        <dbReference type="SAM" id="Phobius"/>
    </source>
</evidence>
<dbReference type="EMBL" id="JADWYR010000001">
    <property type="protein sequence ID" value="MBG9376650.1"/>
    <property type="molecule type" value="Genomic_DNA"/>
</dbReference>
<accession>A0A931E2Z4</accession>
<dbReference type="Proteomes" id="UP000628448">
    <property type="component" value="Unassembled WGS sequence"/>
</dbReference>
<evidence type="ECO:0000313" key="3">
    <source>
        <dbReference type="EMBL" id="MBG9376650.1"/>
    </source>
</evidence>
<dbReference type="PANTHER" id="PTHR34220">
    <property type="entry name" value="SENSOR HISTIDINE KINASE YPDA"/>
    <property type="match status" value="1"/>
</dbReference>
<keyword evidence="1" id="KW-0472">Membrane</keyword>
<protein>
    <submittedName>
        <fullName evidence="3">Histidine kinase</fullName>
    </submittedName>
</protein>
<keyword evidence="3" id="KW-0418">Kinase</keyword>
<dbReference type="GO" id="GO:0016020">
    <property type="term" value="C:membrane"/>
    <property type="evidence" value="ECO:0007669"/>
    <property type="project" value="InterPro"/>
</dbReference>
<comment type="caution">
    <text evidence="3">The sequence shown here is derived from an EMBL/GenBank/DDBJ whole genome shotgun (WGS) entry which is preliminary data.</text>
</comment>
<dbReference type="InterPro" id="IPR010559">
    <property type="entry name" value="Sig_transdc_His_kin_internal"/>
</dbReference>
<keyword evidence="3" id="KW-0808">Transferase</keyword>
<dbReference type="PANTHER" id="PTHR34220:SF7">
    <property type="entry name" value="SENSOR HISTIDINE KINASE YPDA"/>
    <property type="match status" value="1"/>
</dbReference>
<evidence type="ECO:0000313" key="4">
    <source>
        <dbReference type="Proteomes" id="UP000628448"/>
    </source>
</evidence>
<proteinExistence type="predicted"/>
<organism evidence="3 4">
    <name type="scientific">Panacibacter microcysteis</name>
    <dbReference type="NCBI Taxonomy" id="2793269"/>
    <lineage>
        <taxon>Bacteria</taxon>
        <taxon>Pseudomonadati</taxon>
        <taxon>Bacteroidota</taxon>
        <taxon>Chitinophagia</taxon>
        <taxon>Chitinophagales</taxon>
        <taxon>Chitinophagaceae</taxon>
        <taxon>Panacibacter</taxon>
    </lineage>
</organism>
<feature type="domain" description="Signal transduction histidine kinase internal region" evidence="2">
    <location>
        <begin position="159"/>
        <end position="235"/>
    </location>
</feature>
<reference evidence="3" key="1">
    <citation type="submission" date="2020-11" db="EMBL/GenBank/DDBJ databases">
        <title>Bacterial whole genome sequence for Panacibacter sp. DH6.</title>
        <authorList>
            <person name="Le V."/>
            <person name="Ko S."/>
            <person name="Ahn C.-Y."/>
            <person name="Oh H.-M."/>
        </authorList>
    </citation>
    <scope>NUCLEOTIDE SEQUENCE</scope>
    <source>
        <strain evidence="3">DH6</strain>
    </source>
</reference>
<dbReference type="AlphaFoldDB" id="A0A931E2Z4"/>
<feature type="transmembrane region" description="Helical" evidence="1">
    <location>
        <begin position="17"/>
        <end position="36"/>
    </location>
</feature>
<dbReference type="GO" id="GO:0000155">
    <property type="term" value="F:phosphorelay sensor kinase activity"/>
    <property type="evidence" value="ECO:0007669"/>
    <property type="project" value="InterPro"/>
</dbReference>
<dbReference type="RefSeq" id="WP_196990652.1">
    <property type="nucleotide sequence ID" value="NZ_JADWYR010000001.1"/>
</dbReference>
<keyword evidence="4" id="KW-1185">Reference proteome</keyword>
<keyword evidence="1" id="KW-0812">Transmembrane</keyword>
<feature type="transmembrane region" description="Helical" evidence="1">
    <location>
        <begin position="42"/>
        <end position="68"/>
    </location>
</feature>
<evidence type="ECO:0000259" key="2">
    <source>
        <dbReference type="Pfam" id="PF06580"/>
    </source>
</evidence>
<dbReference type="Pfam" id="PF06580">
    <property type="entry name" value="His_kinase"/>
    <property type="match status" value="1"/>
</dbReference>
<feature type="transmembrane region" description="Helical" evidence="1">
    <location>
        <begin position="75"/>
        <end position="98"/>
    </location>
</feature>